<organism evidence="1 2">
    <name type="scientific">Aeromonas phage 65</name>
    <dbReference type="NCBI Taxonomy" id="2919549"/>
    <lineage>
        <taxon>Viruses</taxon>
        <taxon>Duplodnaviria</taxon>
        <taxon>Heunggongvirae</taxon>
        <taxon>Uroviricota</taxon>
        <taxon>Caudoviricetes</taxon>
        <taxon>Pantevenvirales</taxon>
        <taxon>Straboviridae</taxon>
        <taxon>Emmerichvirinae</taxon>
        <taxon>Ishigurovirus</taxon>
        <taxon>Ishigurovirus osborne</taxon>
    </lineage>
</organism>
<gene>
    <name evidence="1" type="ORF">65p303</name>
</gene>
<dbReference type="RefSeq" id="YP_004301140.1">
    <property type="nucleotide sequence ID" value="NC_015251.1"/>
</dbReference>
<proteinExistence type="predicted"/>
<accession>E5DSD7</accession>
<dbReference type="EMBL" id="GU459069">
    <property type="protein sequence ID" value="ADQ53311.1"/>
    <property type="molecule type" value="Genomic_DNA"/>
</dbReference>
<evidence type="ECO:0000313" key="2">
    <source>
        <dbReference type="Proteomes" id="UP000008727"/>
    </source>
</evidence>
<evidence type="ECO:0000313" key="1">
    <source>
        <dbReference type="EMBL" id="ADQ53311.1"/>
    </source>
</evidence>
<dbReference type="KEGG" id="vg:10323580"/>
<dbReference type="Proteomes" id="UP000008727">
    <property type="component" value="Segment"/>
</dbReference>
<protein>
    <submittedName>
        <fullName evidence="1">Uncharacterized protein</fullName>
    </submittedName>
</protein>
<sequence length="156" mass="18830">MNGRRIRGVNPSKLTKMNHQIQLINDEIANSHRVLEQVDYTLAPGDYLGGRIEDNYHYETWRTVGVLNLTDHFLVRYFQRIENIHIPEIQLIRMYPNYQRSDRDMYSVWYMEKNCILDINAKIRIREFVKNPPEDVRVVRNQDRVITILTENQYDY</sequence>
<name>E5DSD7_9CAUD</name>
<reference evidence="1 2" key="1">
    <citation type="journal article" date="2010" name="Virol. J.">
        <title>Genomes of the T4-related bacteriophages as windows on microbial genome evolution.</title>
        <authorList>
            <person name="Petrov V.M."/>
            <person name="Ratnayaka S."/>
            <person name="Nolan J.M."/>
            <person name="Miller E.S."/>
            <person name="Karam J.D."/>
        </authorList>
    </citation>
    <scope>NUCLEOTIDE SEQUENCE [LARGE SCALE GENOMIC DNA]</scope>
</reference>
<keyword evidence="2" id="KW-1185">Reference proteome</keyword>